<dbReference type="OrthoDB" id="6259967at2"/>
<keyword evidence="3" id="KW-1185">Reference proteome</keyword>
<accession>D8KCF1</accession>
<dbReference type="Proteomes" id="UP000000393">
    <property type="component" value="Plasmid pNWAT01"/>
</dbReference>
<dbReference type="AlphaFoldDB" id="D8KCF1"/>
<organism evidence="2 3">
    <name type="scientific">Nitrosococcus watsoni (strain C-113)</name>
    <dbReference type="NCBI Taxonomy" id="105559"/>
    <lineage>
        <taxon>Bacteria</taxon>
        <taxon>Pseudomonadati</taxon>
        <taxon>Pseudomonadota</taxon>
        <taxon>Gammaproteobacteria</taxon>
        <taxon>Chromatiales</taxon>
        <taxon>Chromatiaceae</taxon>
        <taxon>Nitrosococcus</taxon>
    </lineage>
</organism>
<dbReference type="RefSeq" id="WP_013221944.1">
    <property type="nucleotide sequence ID" value="NC_014316.1"/>
</dbReference>
<proteinExistence type="predicted"/>
<dbReference type="EMBL" id="CP002087">
    <property type="protein sequence ID" value="ADJ29892.1"/>
    <property type="molecule type" value="Genomic_DNA"/>
</dbReference>
<protein>
    <submittedName>
        <fullName evidence="2">Uncharacterized protein</fullName>
    </submittedName>
</protein>
<feature type="region of interest" description="Disordered" evidence="1">
    <location>
        <begin position="1"/>
        <end position="21"/>
    </location>
</feature>
<dbReference type="HOGENOM" id="CLU_2288563_0_0_6"/>
<geneLocation type="plasmid" evidence="2 3">
    <name>pNWAT01</name>
</geneLocation>
<name>D8KCF1_NITWC</name>
<evidence type="ECO:0000256" key="1">
    <source>
        <dbReference type="SAM" id="MobiDB-lite"/>
    </source>
</evidence>
<reference evidence="3" key="1">
    <citation type="submission" date="2010-06" db="EMBL/GenBank/DDBJ databases">
        <title>Complete sequence of plasmid1 of Nitrosococcus watsoni C-113.</title>
        <authorList>
            <person name="Lucas S."/>
            <person name="Copeland A."/>
            <person name="Lapidus A."/>
            <person name="Cheng J.-F."/>
            <person name="Bruce D."/>
            <person name="Goodwin L."/>
            <person name="Pitluck S."/>
            <person name="Malfatti S.A."/>
            <person name="Chain P.S.G."/>
            <person name="Land M."/>
            <person name="Hauser L."/>
            <person name="Kyrpides N."/>
            <person name="Ivanova N."/>
            <person name="Cambell M.A."/>
            <person name="Heidelberg J.F."/>
            <person name="Klotz M.G."/>
            <person name="Woyke T."/>
        </authorList>
    </citation>
    <scope>NUCLEOTIDE SEQUENCE [LARGE SCALE GENOMIC DNA]</scope>
    <source>
        <strain evidence="3">C-113</strain>
        <plasmid evidence="3">pNWAT01</plasmid>
    </source>
</reference>
<evidence type="ECO:0000313" key="3">
    <source>
        <dbReference type="Proteomes" id="UP000000393"/>
    </source>
</evidence>
<keyword evidence="2" id="KW-0614">Plasmid</keyword>
<sequence length="122" mass="13943">MPRDITHKKSHHNAQGPRAMTDDELISEFTRLAERDGKTVLEVGVVTWGGAHSHSPELSWKAFRQWSRPPTNERLVAAQMKALETSRFFRVCRHCKERVNAGHMLDQEICQSCAEKELGVTF</sequence>
<evidence type="ECO:0000313" key="2">
    <source>
        <dbReference type="EMBL" id="ADJ29892.1"/>
    </source>
</evidence>
<dbReference type="KEGG" id="nwa:Nwat_3177"/>
<gene>
    <name evidence="2" type="ordered locus">Nwat_3177</name>
</gene>